<dbReference type="Gene3D" id="3.40.190.10">
    <property type="entry name" value="Periplasmic binding protein-like II"/>
    <property type="match status" value="1"/>
</dbReference>
<dbReference type="Gene3D" id="1.10.1330.10">
    <property type="entry name" value="Dockerin domain"/>
    <property type="match status" value="1"/>
</dbReference>
<dbReference type="Pfam" id="PF00496">
    <property type="entry name" value="SBP_bac_5"/>
    <property type="match status" value="1"/>
</dbReference>
<dbReference type="SUPFAM" id="SSF63446">
    <property type="entry name" value="Type I dockerin domain"/>
    <property type="match status" value="1"/>
</dbReference>
<evidence type="ECO:0000256" key="1">
    <source>
        <dbReference type="SAM" id="Phobius"/>
    </source>
</evidence>
<dbReference type="InterPro" id="IPR002105">
    <property type="entry name" value="Dockerin_1_rpt"/>
</dbReference>
<dbReference type="Pfam" id="PF00404">
    <property type="entry name" value="Dockerin_1"/>
    <property type="match status" value="1"/>
</dbReference>
<dbReference type="EMBL" id="MT631686">
    <property type="protein sequence ID" value="QNO57363.1"/>
    <property type="molecule type" value="Genomic_DNA"/>
</dbReference>
<protein>
    <submittedName>
        <fullName evidence="3">HTH-type transcriptional regulator SgrR</fullName>
    </submittedName>
</protein>
<feature type="domain" description="Dockerin" evidence="2">
    <location>
        <begin position="33"/>
        <end position="96"/>
    </location>
</feature>
<keyword evidence="1" id="KW-0812">Transmembrane</keyword>
<dbReference type="InterPro" id="IPR016134">
    <property type="entry name" value="Dockerin_dom"/>
</dbReference>
<proteinExistence type="predicted"/>
<evidence type="ECO:0000313" key="3">
    <source>
        <dbReference type="EMBL" id="QNO57363.1"/>
    </source>
</evidence>
<dbReference type="InterPro" id="IPR018247">
    <property type="entry name" value="EF_Hand_1_Ca_BS"/>
</dbReference>
<dbReference type="PANTHER" id="PTHR30290">
    <property type="entry name" value="PERIPLASMIC BINDING COMPONENT OF ABC TRANSPORTER"/>
    <property type="match status" value="1"/>
</dbReference>
<accession>A0A7G9ZAS9</accession>
<dbReference type="SUPFAM" id="SSF53850">
    <property type="entry name" value="Periplasmic binding protein-like II"/>
    <property type="match status" value="1"/>
</dbReference>
<feature type="transmembrane region" description="Helical" evidence="1">
    <location>
        <begin position="12"/>
        <end position="32"/>
    </location>
</feature>
<dbReference type="InterPro" id="IPR023765">
    <property type="entry name" value="SBP_5_CS"/>
</dbReference>
<name>A0A7G9ZAS9_9EURY</name>
<sequence length="580" mass="64658">MKQTRKKIDNGAVLGIIAVMISAMLLASMPMATAKLYGDANGDGLIDEDDITYVELIIAGEKTKTELADANQDGEINARDTTYIAGIISGENPFPGGTLIAGLGRDPGKQYGYGAHPSLTGVYEQLVWLDYELEPQPMLATSWKVSDDGKVWTFYLKEGVKFHDGTPYNAETAKQNFERLDAEKLGQLGPLESIDVVDDYTIQFTHSEPFAPFVRQLSWPFMSMISPDAVDADRNVLEPIGTGPYKVVEYSPDDKLVLERNEDWWGGMPKLEGMTLRCIPDANSRAMSLETGEIDLIIDTGGVLPEYAETLDADPEIEVLTRLIATSHFLILNGCKTPFNDTRARQAVQYAIDQETIVDTILEGYGLPGKGPITPALAEWVNTEIDAKYGTNEAEQLLNDAGWVDTDGDGILDKAGQPFEARLLLHSGLIGRWPYEAIAEVIQSELNDVGIKADIQVLAGGAWRTALKDGEYEMTMSPYTPSGPHFMLYDWFNSEGDMNLMRGMSYNNSRVDELTELGKVTMDQDERNEIYVEVQEIVAEEVPMFPIYYEEMINAQRNNVRGFEPHPWFWINWEDIYSTT</sequence>
<keyword evidence="1" id="KW-0472">Membrane</keyword>
<dbReference type="InterPro" id="IPR036439">
    <property type="entry name" value="Dockerin_dom_sf"/>
</dbReference>
<reference evidence="3" key="1">
    <citation type="submission" date="2020-06" db="EMBL/GenBank/DDBJ databases">
        <title>Unique genomic features of the anaerobic methanotrophic archaea.</title>
        <authorList>
            <person name="Chadwick G.L."/>
            <person name="Skennerton C.T."/>
            <person name="Laso-Perez R."/>
            <person name="Leu A.O."/>
            <person name="Speth D.R."/>
            <person name="Yu H."/>
            <person name="Morgan-Lang C."/>
            <person name="Hatzenpichler R."/>
            <person name="Goudeau D."/>
            <person name="Malmstrom R."/>
            <person name="Brazelton W.J."/>
            <person name="Woyke T."/>
            <person name="Hallam S.J."/>
            <person name="Tyson G.W."/>
            <person name="Wegener G."/>
            <person name="Boetius A."/>
            <person name="Orphan V."/>
        </authorList>
    </citation>
    <scope>NUCLEOTIDE SEQUENCE</scope>
</reference>
<dbReference type="InterPro" id="IPR039424">
    <property type="entry name" value="SBP_5"/>
</dbReference>
<dbReference type="AlphaFoldDB" id="A0A7G9ZAS9"/>
<gene>
    <name evidence="3" type="primary">sgrR_3</name>
    <name evidence="3" type="ORF">DPOOOCMC_00021</name>
</gene>
<dbReference type="GO" id="GO:1904680">
    <property type="term" value="F:peptide transmembrane transporter activity"/>
    <property type="evidence" value="ECO:0007669"/>
    <property type="project" value="TreeGrafter"/>
</dbReference>
<dbReference type="PROSITE" id="PS00018">
    <property type="entry name" value="EF_HAND_1"/>
    <property type="match status" value="1"/>
</dbReference>
<dbReference type="CDD" id="cd08490">
    <property type="entry name" value="PBP2_NikA_DppA_OppA_like_3"/>
    <property type="match status" value="1"/>
</dbReference>
<dbReference type="Gene3D" id="3.10.105.10">
    <property type="entry name" value="Dipeptide-binding Protein, Domain 3"/>
    <property type="match status" value="1"/>
</dbReference>
<dbReference type="PROSITE" id="PS01040">
    <property type="entry name" value="SBP_BACTERIAL_5"/>
    <property type="match status" value="1"/>
</dbReference>
<dbReference type="PROSITE" id="PS51766">
    <property type="entry name" value="DOCKERIN"/>
    <property type="match status" value="1"/>
</dbReference>
<organism evidence="3">
    <name type="scientific">Candidatus Methanophaga sp. ANME-1 ERB7</name>
    <dbReference type="NCBI Taxonomy" id="2759913"/>
    <lineage>
        <taxon>Archaea</taxon>
        <taxon>Methanobacteriati</taxon>
        <taxon>Methanobacteriota</taxon>
        <taxon>Stenosarchaea group</taxon>
        <taxon>Methanomicrobia</taxon>
        <taxon>Candidatus Methanophagales</taxon>
        <taxon>Candidatus Methanophagaceae</taxon>
        <taxon>Candidatus Methanophaga</taxon>
    </lineage>
</organism>
<dbReference type="CDD" id="cd14256">
    <property type="entry name" value="Dockerin_I"/>
    <property type="match status" value="1"/>
</dbReference>
<evidence type="ECO:0000259" key="2">
    <source>
        <dbReference type="PROSITE" id="PS51766"/>
    </source>
</evidence>
<keyword evidence="1" id="KW-1133">Transmembrane helix</keyword>
<dbReference type="GO" id="GO:0015833">
    <property type="term" value="P:peptide transport"/>
    <property type="evidence" value="ECO:0007669"/>
    <property type="project" value="TreeGrafter"/>
</dbReference>
<dbReference type="GO" id="GO:0000272">
    <property type="term" value="P:polysaccharide catabolic process"/>
    <property type="evidence" value="ECO:0007669"/>
    <property type="project" value="InterPro"/>
</dbReference>
<dbReference type="InterPro" id="IPR000914">
    <property type="entry name" value="SBP_5_dom"/>
</dbReference>
<dbReference type="GO" id="GO:0004553">
    <property type="term" value="F:hydrolase activity, hydrolyzing O-glycosyl compounds"/>
    <property type="evidence" value="ECO:0007669"/>
    <property type="project" value="InterPro"/>
</dbReference>